<dbReference type="Proteomes" id="UP000184267">
    <property type="component" value="Unassembled WGS sequence"/>
</dbReference>
<feature type="compositionally biased region" description="Polar residues" evidence="1">
    <location>
        <begin position="317"/>
        <end position="327"/>
    </location>
</feature>
<feature type="region of interest" description="Disordered" evidence="1">
    <location>
        <begin position="35"/>
        <end position="127"/>
    </location>
</feature>
<feature type="region of interest" description="Disordered" evidence="1">
    <location>
        <begin position="407"/>
        <end position="575"/>
    </location>
</feature>
<organism evidence="2 3">
    <name type="scientific">Trametes pubescens</name>
    <name type="common">White-rot fungus</name>
    <dbReference type="NCBI Taxonomy" id="154538"/>
    <lineage>
        <taxon>Eukaryota</taxon>
        <taxon>Fungi</taxon>
        <taxon>Dikarya</taxon>
        <taxon>Basidiomycota</taxon>
        <taxon>Agaricomycotina</taxon>
        <taxon>Agaricomycetes</taxon>
        <taxon>Polyporales</taxon>
        <taxon>Polyporaceae</taxon>
        <taxon>Trametes</taxon>
    </lineage>
</organism>
<feature type="compositionally biased region" description="Basic residues" evidence="1">
    <location>
        <begin position="538"/>
        <end position="552"/>
    </location>
</feature>
<evidence type="ECO:0000256" key="1">
    <source>
        <dbReference type="SAM" id="MobiDB-lite"/>
    </source>
</evidence>
<evidence type="ECO:0000313" key="2">
    <source>
        <dbReference type="EMBL" id="OJT03376.1"/>
    </source>
</evidence>
<feature type="compositionally biased region" description="Basic and acidic residues" evidence="1">
    <location>
        <begin position="553"/>
        <end position="564"/>
    </location>
</feature>
<dbReference type="OMA" id="HHQPAMG"/>
<feature type="compositionally biased region" description="Low complexity" evidence="1">
    <location>
        <begin position="480"/>
        <end position="493"/>
    </location>
</feature>
<dbReference type="EMBL" id="MNAD01001618">
    <property type="protein sequence ID" value="OJT03376.1"/>
    <property type="molecule type" value="Genomic_DNA"/>
</dbReference>
<feature type="compositionally biased region" description="Low complexity" evidence="1">
    <location>
        <begin position="79"/>
        <end position="96"/>
    </location>
</feature>
<reference evidence="2 3" key="1">
    <citation type="submission" date="2016-10" db="EMBL/GenBank/DDBJ databases">
        <title>Genome sequence of the basidiomycete white-rot fungus Trametes pubescens.</title>
        <authorList>
            <person name="Makela M.R."/>
            <person name="Granchi Z."/>
            <person name="Peng M."/>
            <person name="De Vries R.P."/>
            <person name="Grigoriev I."/>
            <person name="Riley R."/>
            <person name="Hilden K."/>
        </authorList>
    </citation>
    <scope>NUCLEOTIDE SEQUENCE [LARGE SCALE GENOMIC DNA]</scope>
    <source>
        <strain evidence="2 3">FBCC735</strain>
    </source>
</reference>
<feature type="compositionally biased region" description="Basic residues" evidence="1">
    <location>
        <begin position="68"/>
        <end position="78"/>
    </location>
</feature>
<feature type="region of interest" description="Disordered" evidence="1">
    <location>
        <begin position="304"/>
        <end position="327"/>
    </location>
</feature>
<name>A0A1M2V7A3_TRAPU</name>
<gene>
    <name evidence="2" type="ORF">TRAPUB_6045</name>
</gene>
<dbReference type="OrthoDB" id="2507647at2759"/>
<dbReference type="STRING" id="154538.A0A1M2V7A3"/>
<proteinExistence type="predicted"/>
<accession>A0A1M2V7A3</accession>
<comment type="caution">
    <text evidence="2">The sequence shown here is derived from an EMBL/GenBank/DDBJ whole genome shotgun (WGS) entry which is preliminary data.</text>
</comment>
<feature type="compositionally biased region" description="Basic and acidic residues" evidence="1">
    <location>
        <begin position="458"/>
        <end position="469"/>
    </location>
</feature>
<protein>
    <submittedName>
        <fullName evidence="2">Uncharacterized protein</fullName>
    </submittedName>
</protein>
<feature type="compositionally biased region" description="Low complexity" evidence="1">
    <location>
        <begin position="507"/>
        <end position="522"/>
    </location>
</feature>
<keyword evidence="3" id="KW-1185">Reference proteome</keyword>
<feature type="compositionally biased region" description="Basic residues" evidence="1">
    <location>
        <begin position="565"/>
        <end position="575"/>
    </location>
</feature>
<dbReference type="AlphaFoldDB" id="A0A1M2V7A3"/>
<sequence>MATVSASQLSRVPSPDIIDVDALDDLEDAVVFTGFHGHPRQLPPPRPSAGPSSAVHHSLDDEVTFTGFRRRSPRRALRASRSAQAGPSSSSAAGPSEVIVVDSDEEMPSSSSRIRRRSLTDVPPPIRPVSQPLAFEAGLLPRIPPPPPFPADFPLPLDAAPRSHHQPAMGFGGALIALNRQNTLQEASRANQARERAPRGFNLPTFTEMFRRMTGYAGEEDDIPARPENPSRSWRHRVMPWYWEDAGADPERELFSPFGNEDAWFGLPDRLDALRPVVGRNPYIPKAETVPMWKPEYTHPNKLAPGFTHDFAAPDDPSTQASGSSSPQTVIVLDDEAGPSSGAASGSSSATAVETTLVCARCLDPLVLAPADGSSEEDVKSRRVWALRCGHMLDGKCVAALMFPPSASADPGSTESPQEDDEASVRSKGKGKARADPEPPAAPLEDPDIPTAEVDAAPADRKGKRKAVEPLEPEESPKRAALAAPGSPAAAGSNSIRSRLRSRTRAGADVSPSAASAAGPGAHVTPADGVLPPAPPRGGRRRLGTSSRRAHEHGHGDVAHESARAKGKGKGRAKVERKRVVEAEHEWRCSVAGCGCVHYSVRVEGVWVNDDGRGPIALFV</sequence>
<evidence type="ECO:0000313" key="3">
    <source>
        <dbReference type="Proteomes" id="UP000184267"/>
    </source>
</evidence>